<accession>A0ABN4ASY0</accession>
<dbReference type="InterPro" id="IPR000683">
    <property type="entry name" value="Gfo/Idh/MocA-like_OxRdtase_N"/>
</dbReference>
<dbReference type="Gene3D" id="3.30.360.10">
    <property type="entry name" value="Dihydrodipicolinate Reductase, domain 2"/>
    <property type="match status" value="1"/>
</dbReference>
<dbReference type="Pfam" id="PF19051">
    <property type="entry name" value="GFO_IDH_MocA_C2"/>
    <property type="match status" value="1"/>
</dbReference>
<organism evidence="3 4">
    <name type="scientific">Emticicia oligotrophica (strain DSM 17448 / CIP 109782 / MTCC 6937 / GPTSA100-15)</name>
    <dbReference type="NCBI Taxonomy" id="929562"/>
    <lineage>
        <taxon>Bacteria</taxon>
        <taxon>Pseudomonadati</taxon>
        <taxon>Bacteroidota</taxon>
        <taxon>Cytophagia</taxon>
        <taxon>Cytophagales</taxon>
        <taxon>Leadbetterellaceae</taxon>
        <taxon>Emticicia</taxon>
    </lineage>
</organism>
<dbReference type="InterPro" id="IPR036291">
    <property type="entry name" value="NAD(P)-bd_dom_sf"/>
</dbReference>
<dbReference type="Proteomes" id="UP000002875">
    <property type="component" value="Chromosome"/>
</dbReference>
<dbReference type="EMBL" id="CP002961">
    <property type="protein sequence ID" value="AFK05255.1"/>
    <property type="molecule type" value="Genomic_DNA"/>
</dbReference>
<proteinExistence type="predicted"/>
<evidence type="ECO:0000259" key="1">
    <source>
        <dbReference type="Pfam" id="PF01408"/>
    </source>
</evidence>
<evidence type="ECO:0000259" key="2">
    <source>
        <dbReference type="Pfam" id="PF19051"/>
    </source>
</evidence>
<evidence type="ECO:0000313" key="4">
    <source>
        <dbReference type="Proteomes" id="UP000002875"/>
    </source>
</evidence>
<dbReference type="InterPro" id="IPR043906">
    <property type="entry name" value="Gfo/Idh/MocA_OxRdtase_bact_C"/>
</dbReference>
<dbReference type="Gene3D" id="3.40.50.720">
    <property type="entry name" value="NAD(P)-binding Rossmann-like Domain"/>
    <property type="match status" value="1"/>
</dbReference>
<name>A0ABN4ASY0_EMTOG</name>
<dbReference type="Pfam" id="PF01408">
    <property type="entry name" value="GFO_IDH_MocA"/>
    <property type="match status" value="1"/>
</dbReference>
<protein>
    <submittedName>
        <fullName evidence="3">Oxidoreductase domain protein</fullName>
    </submittedName>
</protein>
<dbReference type="InterPro" id="IPR050463">
    <property type="entry name" value="Gfo/Idh/MocA_oxidrdct_glycsds"/>
</dbReference>
<sequence>MIHLHLKLFQPYIIMNSNKTHLNRRDFINKASLFFGGVMIVPRHVLGGQSPSGKKYLAPSDIISLGFIGTGKQGRGLTTSFLSTNEVRISAICEVYQAKAKLTLDRIKAHYEKNTQLGQLGEIPVYENFTELLERKDIDAVVIAAPDHWHAAMAVRAAQAGKDIYCEKPLSLTVKEGRAMVNAARKYKRVFQTGSMQRSWPEFRQTAELIRNGYIGEVKSIKVNVGAPPVAYNLAEERIPEGLNWKAWLGPNLPVVFNSELAPPTSKDVFPNWRLYREFGGGMVTDWGAHMFDIVQWSLGMDDSGPVEVFAPNGKDIQYLTFKYENGITMTHEKWEWNNAIHFIGTEGEIKVQRRKLETSPASLKDKVIGENEKHVYKSENHYKDFLDSMRSRNKPICDVEIGHRTATVCNIGNIAYRLNRSLKWNPQKEVFIDDKEANLLLGRTMNKEWGIKI</sequence>
<keyword evidence="4" id="KW-1185">Reference proteome</keyword>
<dbReference type="PANTHER" id="PTHR43818:SF5">
    <property type="entry name" value="OXIDOREDUCTASE FAMILY PROTEIN"/>
    <property type="match status" value="1"/>
</dbReference>
<evidence type="ECO:0000313" key="3">
    <source>
        <dbReference type="EMBL" id="AFK05255.1"/>
    </source>
</evidence>
<dbReference type="SUPFAM" id="SSF55347">
    <property type="entry name" value="Glyceraldehyde-3-phosphate dehydrogenase-like, C-terminal domain"/>
    <property type="match status" value="1"/>
</dbReference>
<dbReference type="SUPFAM" id="SSF51735">
    <property type="entry name" value="NAD(P)-binding Rossmann-fold domains"/>
    <property type="match status" value="1"/>
</dbReference>
<feature type="domain" description="Gfo/Idh/MocA-like oxidoreductase N-terminal" evidence="1">
    <location>
        <begin position="64"/>
        <end position="194"/>
    </location>
</feature>
<feature type="domain" description="Gfo/Idh/MocA-like oxidoreductase bacterial type C-terminal" evidence="2">
    <location>
        <begin position="233"/>
        <end position="451"/>
    </location>
</feature>
<dbReference type="PANTHER" id="PTHR43818">
    <property type="entry name" value="BCDNA.GH03377"/>
    <property type="match status" value="1"/>
</dbReference>
<gene>
    <name evidence="3" type="ordered locus">Emtol_4130</name>
</gene>
<reference evidence="3 4" key="1">
    <citation type="submission" date="2011-07" db="EMBL/GenBank/DDBJ databases">
        <title>The complete genome of chromosome of Emticicia oligotrophica DSM 17448.</title>
        <authorList>
            <consortium name="US DOE Joint Genome Institute (JGI-PGF)"/>
            <person name="Lucas S."/>
            <person name="Han J."/>
            <person name="Lapidus A."/>
            <person name="Bruce D."/>
            <person name="Goodwin L."/>
            <person name="Pitluck S."/>
            <person name="Peters L."/>
            <person name="Kyrpides N."/>
            <person name="Mavromatis K."/>
            <person name="Ivanova N."/>
            <person name="Ovchinnikova G."/>
            <person name="Teshima H."/>
            <person name="Detter J.C."/>
            <person name="Tapia R."/>
            <person name="Han C."/>
            <person name="Land M."/>
            <person name="Hauser L."/>
            <person name="Markowitz V."/>
            <person name="Cheng J.-F."/>
            <person name="Hugenholtz P."/>
            <person name="Woyke T."/>
            <person name="Wu D."/>
            <person name="Tindall B."/>
            <person name="Pomrenke H."/>
            <person name="Brambilla E."/>
            <person name="Klenk H.-P."/>
            <person name="Eisen J.A."/>
        </authorList>
    </citation>
    <scope>NUCLEOTIDE SEQUENCE [LARGE SCALE GENOMIC DNA]</scope>
    <source>
        <strain evidence="3 4">DSM 17448</strain>
    </source>
</reference>